<feature type="compositionally biased region" description="Low complexity" evidence="1">
    <location>
        <begin position="64"/>
        <end position="75"/>
    </location>
</feature>
<accession>E6PF15</accession>
<comment type="caution">
    <text evidence="2">The sequence shown here is derived from an EMBL/GenBank/DDBJ whole genome shotgun (WGS) entry which is preliminary data.</text>
</comment>
<dbReference type="AlphaFoldDB" id="E6PF15"/>
<reference evidence="2" key="1">
    <citation type="submission" date="2009-10" db="EMBL/GenBank/DDBJ databases">
        <title>Diversity of trophic interactions inside an arsenic-rich microbial ecosystem.</title>
        <authorList>
            <person name="Bertin P.N."/>
            <person name="Heinrich-Salmeron A."/>
            <person name="Pelletier E."/>
            <person name="Goulhen-Chollet F."/>
            <person name="Arsene-Ploetze F."/>
            <person name="Gallien S."/>
            <person name="Calteau A."/>
            <person name="Vallenet D."/>
            <person name="Casiot C."/>
            <person name="Chane-Woon-Ming B."/>
            <person name="Giloteaux L."/>
            <person name="Barakat M."/>
            <person name="Bonnefoy V."/>
            <person name="Bruneel O."/>
            <person name="Chandler M."/>
            <person name="Cleiss J."/>
            <person name="Duran R."/>
            <person name="Elbaz-Poulichet F."/>
            <person name="Fonknechten N."/>
            <person name="Lauga B."/>
            <person name="Mornico D."/>
            <person name="Ortet P."/>
            <person name="Schaeffer C."/>
            <person name="Siguier P."/>
            <person name="Alexander Thil Smith A."/>
            <person name="Van Dorsselaer A."/>
            <person name="Weissenbach J."/>
            <person name="Medigue C."/>
            <person name="Le Paslier D."/>
        </authorList>
    </citation>
    <scope>NUCLEOTIDE SEQUENCE</scope>
</reference>
<protein>
    <submittedName>
        <fullName evidence="2">Uncharacterized protein</fullName>
    </submittedName>
</protein>
<gene>
    <name evidence="2" type="ORF">CARN1_0225</name>
</gene>
<evidence type="ECO:0000256" key="1">
    <source>
        <dbReference type="SAM" id="MobiDB-lite"/>
    </source>
</evidence>
<sequence>MASGLPALLSTLFNAFTGEPTAFAEAMESSDCTCALCGAEPPLPPDEAPGSVDPVPAAPPPQPASKSAASVANKT</sequence>
<evidence type="ECO:0000313" key="2">
    <source>
        <dbReference type="EMBL" id="CBH75051.1"/>
    </source>
</evidence>
<name>E6PF15_9ZZZZ</name>
<proteinExistence type="predicted"/>
<feature type="region of interest" description="Disordered" evidence="1">
    <location>
        <begin position="39"/>
        <end position="75"/>
    </location>
</feature>
<organism evidence="2">
    <name type="scientific">mine drainage metagenome</name>
    <dbReference type="NCBI Taxonomy" id="410659"/>
    <lineage>
        <taxon>unclassified sequences</taxon>
        <taxon>metagenomes</taxon>
        <taxon>ecological metagenomes</taxon>
    </lineage>
</organism>
<dbReference type="EMBL" id="CABL01000005">
    <property type="protein sequence ID" value="CBH75051.1"/>
    <property type="molecule type" value="Genomic_DNA"/>
</dbReference>